<dbReference type="OrthoDB" id="332390at2759"/>
<feature type="coiled-coil region" evidence="4">
    <location>
        <begin position="680"/>
        <end position="710"/>
    </location>
</feature>
<reference evidence="8 9" key="1">
    <citation type="submission" date="2018-06" db="EMBL/GenBank/DDBJ databases">
        <title>Comparative genomics reveals the genomic features of Rhizophagus irregularis, R. cerebriforme, R. diaphanum and Gigaspora rosea, and their symbiotic lifestyle signature.</title>
        <authorList>
            <person name="Morin E."/>
            <person name="San Clemente H."/>
            <person name="Chen E.C.H."/>
            <person name="De La Providencia I."/>
            <person name="Hainaut M."/>
            <person name="Kuo A."/>
            <person name="Kohler A."/>
            <person name="Murat C."/>
            <person name="Tang N."/>
            <person name="Roy S."/>
            <person name="Loubradou J."/>
            <person name="Henrissat B."/>
            <person name="Grigoriev I.V."/>
            <person name="Corradi N."/>
            <person name="Roux C."/>
            <person name="Martin F.M."/>
        </authorList>
    </citation>
    <scope>NUCLEOTIDE SEQUENCE [LARGE SCALE GENOMIC DNA]</scope>
    <source>
        <strain evidence="8 9">DAOM 194757</strain>
    </source>
</reference>
<evidence type="ECO:0000313" key="8">
    <source>
        <dbReference type="EMBL" id="RIB19161.1"/>
    </source>
</evidence>
<evidence type="ECO:0000256" key="5">
    <source>
        <dbReference type="SAM" id="MobiDB-lite"/>
    </source>
</evidence>
<dbReference type="Proteomes" id="UP000266673">
    <property type="component" value="Unassembled WGS sequence"/>
</dbReference>
<name>A0A397VB54_9GLOM</name>
<gene>
    <name evidence="8" type="ORF">C2G38_2245313</name>
</gene>
<dbReference type="InterPro" id="IPR013136">
    <property type="entry name" value="WSTF_Acf1_Cbp146"/>
</dbReference>
<dbReference type="GO" id="GO:0000785">
    <property type="term" value="C:chromatin"/>
    <property type="evidence" value="ECO:0007669"/>
    <property type="project" value="UniProtKB-ARBA"/>
</dbReference>
<dbReference type="PANTHER" id="PTHR32075">
    <property type="entry name" value="ISWI CHROMATIN-REMODELING COMPLEX SUBUNIT YPL216W-RELATED"/>
    <property type="match status" value="1"/>
</dbReference>
<evidence type="ECO:0008006" key="10">
    <source>
        <dbReference type="Google" id="ProtNLM"/>
    </source>
</evidence>
<feature type="region of interest" description="Disordered" evidence="5">
    <location>
        <begin position="493"/>
        <end position="519"/>
    </location>
</feature>
<dbReference type="PROSITE" id="PS51136">
    <property type="entry name" value="WAC"/>
    <property type="match status" value="1"/>
</dbReference>
<feature type="compositionally biased region" description="Basic and acidic residues" evidence="5">
    <location>
        <begin position="342"/>
        <end position="379"/>
    </location>
</feature>
<comment type="caution">
    <text evidence="8">The sequence shown here is derived from an EMBL/GenBank/DDBJ whole genome shotgun (WGS) entry which is preliminary data.</text>
</comment>
<organism evidence="8 9">
    <name type="scientific">Gigaspora rosea</name>
    <dbReference type="NCBI Taxonomy" id="44941"/>
    <lineage>
        <taxon>Eukaryota</taxon>
        <taxon>Fungi</taxon>
        <taxon>Fungi incertae sedis</taxon>
        <taxon>Mucoromycota</taxon>
        <taxon>Glomeromycotina</taxon>
        <taxon>Glomeromycetes</taxon>
        <taxon>Diversisporales</taxon>
        <taxon>Gigasporaceae</taxon>
        <taxon>Gigaspora</taxon>
    </lineage>
</organism>
<evidence type="ECO:0000256" key="1">
    <source>
        <dbReference type="ARBA" id="ARBA00004123"/>
    </source>
</evidence>
<dbReference type="GO" id="GO:0031509">
    <property type="term" value="P:subtelomeric heterochromatin formation"/>
    <property type="evidence" value="ECO:0007669"/>
    <property type="project" value="TreeGrafter"/>
</dbReference>
<dbReference type="PANTHER" id="PTHR32075:SF6">
    <property type="entry name" value="ISWI CHROMATIN-REMODELING COMPLEX SUBUNIT YPL216W-RELATED"/>
    <property type="match status" value="1"/>
</dbReference>
<dbReference type="AlphaFoldDB" id="A0A397VB54"/>
<dbReference type="Pfam" id="PF10537">
    <property type="entry name" value="WAC_Acf1_DNA_bd"/>
    <property type="match status" value="1"/>
</dbReference>
<dbReference type="InterPro" id="IPR028941">
    <property type="entry name" value="WHIM2_dom"/>
</dbReference>
<evidence type="ECO:0000256" key="4">
    <source>
        <dbReference type="SAM" id="Coils"/>
    </source>
</evidence>
<dbReference type="InterPro" id="IPR018501">
    <property type="entry name" value="DDT_dom"/>
</dbReference>
<dbReference type="Pfam" id="PF02791">
    <property type="entry name" value="DDT"/>
    <property type="match status" value="1"/>
</dbReference>
<evidence type="ECO:0000256" key="3">
    <source>
        <dbReference type="PROSITE-ProRule" id="PRU00475"/>
    </source>
</evidence>
<dbReference type="PROSITE" id="PS50827">
    <property type="entry name" value="DDT"/>
    <property type="match status" value="1"/>
</dbReference>
<evidence type="ECO:0000256" key="2">
    <source>
        <dbReference type="ARBA" id="ARBA00023242"/>
    </source>
</evidence>
<protein>
    <recommendedName>
        <fullName evidence="10">DDT domain-containing protein</fullName>
    </recommendedName>
</protein>
<dbReference type="GO" id="GO:0000781">
    <property type="term" value="C:chromosome, telomeric region"/>
    <property type="evidence" value="ECO:0007669"/>
    <property type="project" value="GOC"/>
</dbReference>
<keyword evidence="2 3" id="KW-0539">Nucleus</keyword>
<proteinExistence type="predicted"/>
<dbReference type="STRING" id="44941.A0A397VB54"/>
<evidence type="ECO:0000259" key="6">
    <source>
        <dbReference type="PROSITE" id="PS50827"/>
    </source>
</evidence>
<feature type="domain" description="DDT" evidence="6">
    <location>
        <begin position="419"/>
        <end position="482"/>
    </location>
</feature>
<evidence type="ECO:0000259" key="7">
    <source>
        <dbReference type="PROSITE" id="PS51136"/>
    </source>
</evidence>
<dbReference type="SMART" id="SM00571">
    <property type="entry name" value="DDT"/>
    <property type="match status" value="1"/>
</dbReference>
<dbReference type="Pfam" id="PF15613">
    <property type="entry name" value="WSD"/>
    <property type="match status" value="1"/>
</dbReference>
<feature type="compositionally biased region" description="Basic residues" evidence="5">
    <location>
        <begin position="328"/>
        <end position="338"/>
    </location>
</feature>
<feature type="domain" description="WAC" evidence="7">
    <location>
        <begin position="37"/>
        <end position="144"/>
    </location>
</feature>
<feature type="region of interest" description="Disordered" evidence="5">
    <location>
        <begin position="269"/>
        <end position="379"/>
    </location>
</feature>
<accession>A0A397VB54</accession>
<comment type="subcellular location">
    <subcellularLocation>
        <location evidence="1 3">Nucleus</location>
    </subcellularLocation>
</comment>
<sequence>MPLYQRKQIPLIPAPKLDASEHGDRNVWEFTKAFMVFRVNRFVCASNTKQIELDYLARIALYNRPIWQCALTGKQSLTYKEALDSENTHREALQEKFPEGLKRQILELVQFQTERLDVLVNKIFEKYKDQYALGEIVYVVSDGKKLKAKIADVKFDDTNEEMSSSGVKASSSKSRKAVSSQITYRVQMLDDSGNALRQKNSKKYITKTVNGGETMSRVDKLSFTKTLIRQFIKESATKGTYVRAPWLVEKRLAKKYGVSTKLPEDLQRAKDEAIEKSKKRKLASRDAPAKKSKNNKGTSNNARDSKKQESASIGKKVASKKQGNQKQSSKKQTSKKQASKSAAEKAKQEKKKQQELEKKRREAERQAERDKKLKEKEEQKRLKAEAKKIKYPIEDLEVPLDKTLLSKRPLLSQEFKVPQKSVGTLLMIWNFLSIFGKPLGLSFCTLDDFETSLCHNMSNPRCYLVIETHVALLNAIIKDQLFFKGKKRQMTSRNTTARDNIKNESDSDPQTDQVNDESIAGSTQEILNELGKRWDKRIISSGDGRRGWEGVLIGCIQQLGTYESIPNLDNILSHLVPNDQADSDEDFEENYATLEILDKLQILNFLVNLTTKTTVIHDHIDRCAEKLVELNKEKNDLIKEKRQILCSFAEISKGSLPSTSKTNTLNNAGNIIDSPVGDGLDTLNARKRKLEEEEIAIQKREEQIEKDKRKYALPRILPLGRDRFYNKYYYTDCIGVAVGEKYGTGRIFVETPSTYDLQIMTEKEEQRFNKRRKVEEASFNSDSDNQTRWGYYEDINQVEELRQWLNTKGIRELALSNELTARYQDISLSMNKRQQDMTVSYSSQEVRRSRRTQATLATLSAQPYMKWTNKLVK</sequence>
<keyword evidence="9" id="KW-1185">Reference proteome</keyword>
<dbReference type="GO" id="GO:0005634">
    <property type="term" value="C:nucleus"/>
    <property type="evidence" value="ECO:0007669"/>
    <property type="project" value="UniProtKB-SubCell"/>
</dbReference>
<keyword evidence="4" id="KW-0175">Coiled coil</keyword>
<evidence type="ECO:0000313" key="9">
    <source>
        <dbReference type="Proteomes" id="UP000266673"/>
    </source>
</evidence>
<dbReference type="EMBL" id="QKWP01000491">
    <property type="protein sequence ID" value="RIB19161.1"/>
    <property type="molecule type" value="Genomic_DNA"/>
</dbReference>